<accession>A3K7V2</accession>
<gene>
    <name evidence="1" type="ORF">SSE37_02515</name>
</gene>
<protein>
    <submittedName>
        <fullName evidence="1">Uncharacterized protein</fullName>
    </submittedName>
</protein>
<reference evidence="1 2" key="1">
    <citation type="submission" date="2006-06" db="EMBL/GenBank/DDBJ databases">
        <authorList>
            <person name="Moran M.A."/>
            <person name="Ferriera S."/>
            <person name="Johnson J."/>
            <person name="Kravitz S."/>
            <person name="Beeson K."/>
            <person name="Sutton G."/>
            <person name="Rogers Y.-H."/>
            <person name="Friedman R."/>
            <person name="Frazier M."/>
            <person name="Venter J.C."/>
        </authorList>
    </citation>
    <scope>NUCLEOTIDE SEQUENCE [LARGE SCALE GENOMIC DNA]</scope>
    <source>
        <strain evidence="1 2">E-37</strain>
    </source>
</reference>
<proteinExistence type="predicted"/>
<evidence type="ECO:0000313" key="2">
    <source>
        <dbReference type="Proteomes" id="UP000005713"/>
    </source>
</evidence>
<dbReference type="EMBL" id="AAYA01000013">
    <property type="protein sequence ID" value="EBA06724.1"/>
    <property type="molecule type" value="Genomic_DNA"/>
</dbReference>
<dbReference type="AlphaFoldDB" id="A3K7V2"/>
<sequence length="152" mass="16406">MNLQIDMMTLPRMSGDCLSGRLAPPAGAFGDRPAPYVRKGETAKPPRALRRSDLVGSSVTQILPTSKSADGQVQGREPDAIFVDRMLADPMIRLVMLADGVSEHEIRTLYRTRAPMMVHGRGRSNTMELSLQEGAVTAPGPRPGTLRPGIGE</sequence>
<keyword evidence="2" id="KW-1185">Reference proteome</keyword>
<name>A3K7V2_SAGS3</name>
<evidence type="ECO:0000313" key="1">
    <source>
        <dbReference type="EMBL" id="EBA06724.1"/>
    </source>
</evidence>
<dbReference type="Proteomes" id="UP000005713">
    <property type="component" value="Unassembled WGS sequence"/>
</dbReference>
<organism evidence="1 2">
    <name type="scientific">Sagittula stellata (strain ATCC 700073 / DSM 11524 / E-37)</name>
    <dbReference type="NCBI Taxonomy" id="388399"/>
    <lineage>
        <taxon>Bacteria</taxon>
        <taxon>Pseudomonadati</taxon>
        <taxon>Pseudomonadota</taxon>
        <taxon>Alphaproteobacteria</taxon>
        <taxon>Rhodobacterales</taxon>
        <taxon>Roseobacteraceae</taxon>
        <taxon>Sagittula</taxon>
    </lineage>
</organism>
<comment type="caution">
    <text evidence="1">The sequence shown here is derived from an EMBL/GenBank/DDBJ whole genome shotgun (WGS) entry which is preliminary data.</text>
</comment>